<feature type="region of interest" description="Disordered" evidence="1">
    <location>
        <begin position="1251"/>
        <end position="1286"/>
    </location>
</feature>
<feature type="compositionally biased region" description="Polar residues" evidence="1">
    <location>
        <begin position="1397"/>
        <end position="1414"/>
    </location>
</feature>
<dbReference type="Proteomes" id="UP000283509">
    <property type="component" value="Unassembled WGS sequence"/>
</dbReference>
<dbReference type="PANTHER" id="PTHR14445">
    <property type="entry name" value="GRB10 INTERACTING GYF PROTEIN"/>
    <property type="match status" value="1"/>
</dbReference>
<dbReference type="InterPro" id="IPR051640">
    <property type="entry name" value="GRB10-interact_GYF"/>
</dbReference>
<sequence>MQSPLIHQRKKSTAAHPCRIMSFSRAPSLSRWTTPRFPMGDSAKIAAGEHFFPFKNNPGRRRALLRKADEGEGERATPRRALGPRPGAPGRPRDLCIPAAMHSRVHGRPCSSSRRTLKAWQGVGMLWLDSPPLPPWKKGRNTPCGITWSVFLNCKVSSPNKRSGVNMSETALKFGPEWVRALSHGGSVNSPPPSPGLNKYKLADHRYGREEMLALFDKHQSPPDGILALGPLYLEHPQDPLALIPMNEDEQRMWQRGVNSDAVLRQTGRPPVNGVGRGRGGSVDRGRGRGRGTGSYYSRGLSYDEEAEPRGPREGGTMTLGMGIRSKPFERSQSVHEQRAWSERGTSGPVGTVGGTSGTEDRNGAISPRKEQGRASTENWRSRGSENDETERWRGVGSGRSEKWGARCGWRERENGLDGDWDDGSGRGTGRGVPVTSRNTRQPWDDKDGHHRKSWEEDNLPEWATENADEKGGSFDASGAFHGPGWSDEEEPSAENRGGGRPRHKSTSPDKTVRGRVTVLPKPELGKKKNEAEQEERNKNSGSPSEPGQEKSIPNAVGASHESGSARDIAESQRMMREDDSLKEEMAVTNSMDTVSSSHASSPLINGISGDEDSSREMNPAEGNDGSGGTVPGHQTNSPVEPLPEEQRQGEEEKLEHMRSVADDLVAKLVEEDDMRPQAGGPNQGVAPPGPMGAIAESGSHASQIPGEDKWYYTDPQGEVQGPFSCSDMAEWYKAGYFTSNLLLKRECDDQFAQLGELTRVFARVPFLPGPPVPPLKLAELLAAQKQQAERERIELLQNYMLQQQVYQHQMAISRQQVLQKLQSMDEWSSLNQLQQQQLFMQHMMSVLPAHPPVPPTVPPSTTPPAAIPTTTQVSAAGPDPRVMPGHVPPPVSKPQDPIQALVAQMQTSSAASSTAMTSSDGLPTSQLTATSMAAENPLQKLLMQLQRGQQPGMGPIVPPSGPLGVAVSGGAVPGMPAAGIPLDKPPEQQFDAIQSLMQQLTKMQPPTPEQEEQQRRLEEDQKRIEEERRRLEDQKRVEEEIKMEEMRLKEELKRQEEQRRTLEALRRQHEKEKMRLEEERRKIKEEQIRRQEEIRRIEEEKLRKEEEEKRKIQDQQRAAEVKRRQEEILVRKILALRREGNNRFTILCIGSNLTGMLIENSIPEREEEEEARQQAQIQEEMRRIALEEERRHMQQIEEEERKRQAEEEERRHQHLLQEHLKNILPAWNKPPPVATPEAAPAPSLADIQRAQEEKERRVTEEARQKNAGLKWAARAQANPASQQPVKSLLEIQAEEEKELKKRQEKEAAERAAAVSHLSLGAAGVWGSAMSNLSWANRASTAAPSPSPNNMSSQQWGGANGGHLGSGNQWHNNSQSSTTTNVGGFWDNPEPVKVNKAVTSTGRNPGKPNTQNPGSKPGAPAQNTNNNRASKKKVKDESDNVKKLFADSISPADSFTQWCKGSLHTMKVHASIDIPTFVTFLSEVESPYEVHDYIRSYLGDSKEVKEFAKQYLERRSKARNAQKEREVEDDILAPAPAVNPTSTEFQEVKARSKKANKKKMQKVDNSILGFSVTSNDRINVGERDYAD</sequence>
<evidence type="ECO:0000256" key="1">
    <source>
        <dbReference type="SAM" id="MobiDB-lite"/>
    </source>
</evidence>
<keyword evidence="4" id="KW-1185">Reference proteome</keyword>
<feature type="compositionally biased region" description="Basic and acidic residues" evidence="1">
    <location>
        <begin position="327"/>
        <end position="342"/>
    </location>
</feature>
<dbReference type="OrthoDB" id="48509at2759"/>
<feature type="domain" description="GYF" evidence="2">
    <location>
        <begin position="708"/>
        <end position="756"/>
    </location>
</feature>
<dbReference type="SUPFAM" id="SSF55277">
    <property type="entry name" value="GYF domain"/>
    <property type="match status" value="1"/>
</dbReference>
<dbReference type="GO" id="GO:0005829">
    <property type="term" value="C:cytosol"/>
    <property type="evidence" value="ECO:0007669"/>
    <property type="project" value="TreeGrafter"/>
</dbReference>
<feature type="compositionally biased region" description="Low complexity" evidence="1">
    <location>
        <begin position="79"/>
        <end position="90"/>
    </location>
</feature>
<dbReference type="InterPro" id="IPR003169">
    <property type="entry name" value="GYF"/>
</dbReference>
<protein>
    <submittedName>
        <fullName evidence="3">Putative PERQ amino acid-rich with GYF domain-containing protein 2 isoform X1</fullName>
    </submittedName>
</protein>
<gene>
    <name evidence="3" type="ORF">C7M84_007726</name>
</gene>
<reference evidence="3 4" key="2">
    <citation type="submission" date="2019-01" db="EMBL/GenBank/DDBJ databases">
        <title>The decoding of complex shrimp genome reveals the adaptation for benthos swimmer, frequently molting mechanism and breeding impact on genome.</title>
        <authorList>
            <person name="Sun Y."/>
            <person name="Gao Y."/>
            <person name="Yu Y."/>
        </authorList>
    </citation>
    <scope>NUCLEOTIDE SEQUENCE [LARGE SCALE GENOMIC DNA]</scope>
    <source>
        <tissue evidence="3">Muscle</tissue>
    </source>
</reference>
<feature type="compositionally biased region" description="Low complexity" evidence="1">
    <location>
        <begin position="1339"/>
        <end position="1353"/>
    </location>
</feature>
<dbReference type="InterPro" id="IPR035445">
    <property type="entry name" value="GYF-like_dom_sf"/>
</dbReference>
<feature type="compositionally biased region" description="Basic and acidic residues" evidence="1">
    <location>
        <begin position="67"/>
        <end position="77"/>
    </location>
</feature>
<feature type="compositionally biased region" description="Basic residues" evidence="1">
    <location>
        <begin position="1551"/>
        <end position="1560"/>
    </location>
</feature>
<dbReference type="PROSITE" id="PS50829">
    <property type="entry name" value="GYF"/>
    <property type="match status" value="1"/>
</dbReference>
<evidence type="ECO:0000313" key="4">
    <source>
        <dbReference type="Proteomes" id="UP000283509"/>
    </source>
</evidence>
<proteinExistence type="predicted"/>
<evidence type="ECO:0000313" key="3">
    <source>
        <dbReference type="EMBL" id="ROT73805.1"/>
    </source>
</evidence>
<reference evidence="3 4" key="1">
    <citation type="submission" date="2018-04" db="EMBL/GenBank/DDBJ databases">
        <authorList>
            <person name="Zhang X."/>
            <person name="Yuan J."/>
            <person name="Li F."/>
            <person name="Xiang J."/>
        </authorList>
    </citation>
    <scope>NUCLEOTIDE SEQUENCE [LARGE SCALE GENOMIC DNA]</scope>
    <source>
        <tissue evidence="3">Muscle</tissue>
    </source>
</reference>
<feature type="compositionally biased region" description="Basic and acidic residues" evidence="1">
    <location>
        <begin position="564"/>
        <end position="586"/>
    </location>
</feature>
<feature type="compositionally biased region" description="Basic and acidic residues" evidence="1">
    <location>
        <begin position="359"/>
        <end position="373"/>
    </location>
</feature>
<feature type="region of interest" description="Disordered" evidence="1">
    <location>
        <begin position="1002"/>
        <end position="1021"/>
    </location>
</feature>
<feature type="region of interest" description="Disordered" evidence="1">
    <location>
        <begin position="1195"/>
        <end position="1214"/>
    </location>
</feature>
<dbReference type="Gene3D" id="3.30.1490.40">
    <property type="match status" value="1"/>
</dbReference>
<feature type="compositionally biased region" description="Pro residues" evidence="1">
    <location>
        <begin position="856"/>
        <end position="867"/>
    </location>
</feature>
<feature type="region of interest" description="Disordered" evidence="1">
    <location>
        <begin position="1339"/>
        <end position="1438"/>
    </location>
</feature>
<feature type="compositionally biased region" description="Basic and acidic residues" evidence="1">
    <location>
        <begin position="1251"/>
        <end position="1265"/>
    </location>
</feature>
<dbReference type="SMART" id="SM00444">
    <property type="entry name" value="GYF"/>
    <property type="match status" value="1"/>
</dbReference>
<dbReference type="EMBL" id="QCYY01001987">
    <property type="protein sequence ID" value="ROT73805.1"/>
    <property type="molecule type" value="Genomic_DNA"/>
</dbReference>
<feature type="region of interest" description="Disordered" evidence="1">
    <location>
        <begin position="856"/>
        <end position="894"/>
    </location>
</feature>
<feature type="compositionally biased region" description="Polar residues" evidence="1">
    <location>
        <begin position="1368"/>
        <end position="1382"/>
    </location>
</feature>
<accession>A0A423TBH6</accession>
<dbReference type="PANTHER" id="PTHR14445:SF36">
    <property type="entry name" value="FI03272P-RELATED"/>
    <property type="match status" value="1"/>
</dbReference>
<feature type="region of interest" description="Disordered" evidence="1">
    <location>
        <begin position="1520"/>
        <end position="1561"/>
    </location>
</feature>
<feature type="region of interest" description="Disordered" evidence="1">
    <location>
        <begin position="264"/>
        <end position="658"/>
    </location>
</feature>
<dbReference type="CDD" id="cd00072">
    <property type="entry name" value="GYF"/>
    <property type="match status" value="1"/>
</dbReference>
<name>A0A423TBH6_PENVA</name>
<feature type="compositionally biased region" description="Polar residues" evidence="1">
    <location>
        <begin position="588"/>
        <end position="604"/>
    </location>
</feature>
<dbReference type="Pfam" id="PF02213">
    <property type="entry name" value="GYF"/>
    <property type="match status" value="1"/>
</dbReference>
<organism evidence="3 4">
    <name type="scientific">Penaeus vannamei</name>
    <name type="common">Whiteleg shrimp</name>
    <name type="synonym">Litopenaeus vannamei</name>
    <dbReference type="NCBI Taxonomy" id="6689"/>
    <lineage>
        <taxon>Eukaryota</taxon>
        <taxon>Metazoa</taxon>
        <taxon>Ecdysozoa</taxon>
        <taxon>Arthropoda</taxon>
        <taxon>Crustacea</taxon>
        <taxon>Multicrustacea</taxon>
        <taxon>Malacostraca</taxon>
        <taxon>Eumalacostraca</taxon>
        <taxon>Eucarida</taxon>
        <taxon>Decapoda</taxon>
        <taxon>Dendrobranchiata</taxon>
        <taxon>Penaeoidea</taxon>
        <taxon>Penaeidae</taxon>
        <taxon>Penaeus</taxon>
    </lineage>
</organism>
<feature type="compositionally biased region" description="Basic and acidic residues" evidence="1">
    <location>
        <begin position="524"/>
        <end position="539"/>
    </location>
</feature>
<feature type="compositionally biased region" description="Basic and acidic residues" evidence="1">
    <location>
        <begin position="645"/>
        <end position="658"/>
    </location>
</feature>
<comment type="caution">
    <text evidence="3">The sequence shown here is derived from an EMBL/GenBank/DDBJ whole genome shotgun (WGS) entry which is preliminary data.</text>
</comment>
<evidence type="ECO:0000259" key="2">
    <source>
        <dbReference type="PROSITE" id="PS50829"/>
    </source>
</evidence>
<feature type="region of interest" description="Disordered" evidence="1">
    <location>
        <begin position="67"/>
        <end position="91"/>
    </location>
</feature>
<feature type="compositionally biased region" description="Basic and acidic residues" evidence="1">
    <location>
        <begin position="380"/>
        <end position="416"/>
    </location>
</feature>